<dbReference type="RefSeq" id="WP_115836531.1">
    <property type="nucleotide sequence ID" value="NZ_CP025086.1"/>
</dbReference>
<gene>
    <name evidence="2" type="ORF">DES32_1973</name>
</gene>
<accession>A0A3D9YWJ2</accession>
<evidence type="ECO:0000313" key="3">
    <source>
        <dbReference type="Proteomes" id="UP000256900"/>
    </source>
</evidence>
<dbReference type="AlphaFoldDB" id="A0A3D9YWJ2"/>
<protein>
    <submittedName>
        <fullName evidence="2">Uncharacterized protein DUF955</fullName>
    </submittedName>
</protein>
<dbReference type="Gene3D" id="1.10.10.2910">
    <property type="match status" value="1"/>
</dbReference>
<feature type="domain" description="IrrE N-terminal-like" evidence="1">
    <location>
        <begin position="95"/>
        <end position="152"/>
    </location>
</feature>
<evidence type="ECO:0000259" key="1">
    <source>
        <dbReference type="Pfam" id="PF06114"/>
    </source>
</evidence>
<evidence type="ECO:0000313" key="2">
    <source>
        <dbReference type="EMBL" id="REF85933.1"/>
    </source>
</evidence>
<dbReference type="Proteomes" id="UP000256900">
    <property type="component" value="Unassembled WGS sequence"/>
</dbReference>
<dbReference type="InterPro" id="IPR010359">
    <property type="entry name" value="IrrE_HExxH"/>
</dbReference>
<dbReference type="EMBL" id="QUMO01000003">
    <property type="protein sequence ID" value="REF85933.1"/>
    <property type="molecule type" value="Genomic_DNA"/>
</dbReference>
<comment type="caution">
    <text evidence="2">The sequence shown here is derived from an EMBL/GenBank/DDBJ whole genome shotgun (WGS) entry which is preliminary data.</text>
</comment>
<reference evidence="2 3" key="1">
    <citation type="submission" date="2018-08" db="EMBL/GenBank/DDBJ databases">
        <title>Genomic Encyclopedia of Type Strains, Phase IV (KMG-IV): sequencing the most valuable type-strain genomes for metagenomic binning, comparative biology and taxonomic classification.</title>
        <authorList>
            <person name="Goeker M."/>
        </authorList>
    </citation>
    <scope>NUCLEOTIDE SEQUENCE [LARGE SCALE GENOMIC DNA]</scope>
    <source>
        <strain evidence="2 3">BW863</strain>
    </source>
</reference>
<dbReference type="OrthoDB" id="9794834at2"/>
<organism evidence="2 3">
    <name type="scientific">Methylovirgula ligni</name>
    <dbReference type="NCBI Taxonomy" id="569860"/>
    <lineage>
        <taxon>Bacteria</taxon>
        <taxon>Pseudomonadati</taxon>
        <taxon>Pseudomonadota</taxon>
        <taxon>Alphaproteobacteria</taxon>
        <taxon>Hyphomicrobiales</taxon>
        <taxon>Beijerinckiaceae</taxon>
        <taxon>Methylovirgula</taxon>
    </lineage>
</organism>
<proteinExistence type="predicted"/>
<sequence>MSTNFSGDPLSNDEIARYAIELRRSQGLNDLDIPNLMAILECDTLLTRFGTKRLERVVVPDEELGGDEAHTLITESCVRLRFSRTTNNRIEQLDRRARFTAAHELGHGVLHRNSAPLARARQQNVRRMVDSFVSVERQANFFASIYLVTDAMAACVECADDLSRYLLSGEAADVRWERESKRRSRPKIAAAFRSLADELRNVGRPPSTSKLEPLVCPKCFAKTLVFVGDRYECQGPCMGVNGEFPDGDGPIF</sequence>
<name>A0A3D9YWJ2_9HYPH</name>
<dbReference type="Pfam" id="PF06114">
    <property type="entry name" value="Peptidase_M78"/>
    <property type="match status" value="1"/>
</dbReference>
<keyword evidence="3" id="KW-1185">Reference proteome</keyword>